<organism evidence="1 2">
    <name type="scientific">Glonium stellatum</name>
    <dbReference type="NCBI Taxonomy" id="574774"/>
    <lineage>
        <taxon>Eukaryota</taxon>
        <taxon>Fungi</taxon>
        <taxon>Dikarya</taxon>
        <taxon>Ascomycota</taxon>
        <taxon>Pezizomycotina</taxon>
        <taxon>Dothideomycetes</taxon>
        <taxon>Pleosporomycetidae</taxon>
        <taxon>Gloniales</taxon>
        <taxon>Gloniaceae</taxon>
        <taxon>Glonium</taxon>
    </lineage>
</organism>
<evidence type="ECO:0000313" key="2">
    <source>
        <dbReference type="Proteomes" id="UP000250140"/>
    </source>
</evidence>
<accession>A0A8E2F4V1</accession>
<reference evidence="1 2" key="1">
    <citation type="journal article" date="2016" name="Nat. Commun.">
        <title>Ectomycorrhizal ecology is imprinted in the genome of the dominant symbiotic fungus Cenococcum geophilum.</title>
        <authorList>
            <consortium name="DOE Joint Genome Institute"/>
            <person name="Peter M."/>
            <person name="Kohler A."/>
            <person name="Ohm R.A."/>
            <person name="Kuo A."/>
            <person name="Krutzmann J."/>
            <person name="Morin E."/>
            <person name="Arend M."/>
            <person name="Barry K.W."/>
            <person name="Binder M."/>
            <person name="Choi C."/>
            <person name="Clum A."/>
            <person name="Copeland A."/>
            <person name="Grisel N."/>
            <person name="Haridas S."/>
            <person name="Kipfer T."/>
            <person name="LaButti K."/>
            <person name="Lindquist E."/>
            <person name="Lipzen A."/>
            <person name="Maire R."/>
            <person name="Meier B."/>
            <person name="Mihaltcheva S."/>
            <person name="Molinier V."/>
            <person name="Murat C."/>
            <person name="Poggeler S."/>
            <person name="Quandt C.A."/>
            <person name="Sperisen C."/>
            <person name="Tritt A."/>
            <person name="Tisserant E."/>
            <person name="Crous P.W."/>
            <person name="Henrissat B."/>
            <person name="Nehls U."/>
            <person name="Egli S."/>
            <person name="Spatafora J.W."/>
            <person name="Grigoriev I.V."/>
            <person name="Martin F.M."/>
        </authorList>
    </citation>
    <scope>NUCLEOTIDE SEQUENCE [LARGE SCALE GENOMIC DNA]</scope>
    <source>
        <strain evidence="1 2">CBS 207.34</strain>
    </source>
</reference>
<dbReference type="AlphaFoldDB" id="A0A8E2F4V1"/>
<gene>
    <name evidence="1" type="ORF">AOQ84DRAFT_362785</name>
</gene>
<name>A0A8E2F4V1_9PEZI</name>
<protein>
    <submittedName>
        <fullName evidence="1">Uncharacterized protein</fullName>
    </submittedName>
</protein>
<evidence type="ECO:0000313" key="1">
    <source>
        <dbReference type="EMBL" id="OCL10003.1"/>
    </source>
</evidence>
<keyword evidence="2" id="KW-1185">Reference proteome</keyword>
<proteinExistence type="predicted"/>
<sequence length="171" mass="19345">MGNDYSACLNPAVKRSPALMDQHHERRQNGDTRGVPWVGINNYRRPVHMGKKLGLSQHFPRKLLDARVVDQNGAFIPMIQDIEKTEPMTPRTKSLLLLEGKALASYPFDPLPPLAENPAPVTYENAEAVDSEGNLIDPRRPLYPLQHHMQLRQTSARPLQVVNEDHPLEHP</sequence>
<dbReference type="EMBL" id="KV749322">
    <property type="protein sequence ID" value="OCL10003.1"/>
    <property type="molecule type" value="Genomic_DNA"/>
</dbReference>
<dbReference type="Proteomes" id="UP000250140">
    <property type="component" value="Unassembled WGS sequence"/>
</dbReference>